<dbReference type="Proteomes" id="UP001327560">
    <property type="component" value="Chromosome 5"/>
</dbReference>
<dbReference type="NCBIfam" id="TIGR01614">
    <property type="entry name" value="PME_inhib"/>
    <property type="match status" value="1"/>
</dbReference>
<dbReference type="Pfam" id="PF04043">
    <property type="entry name" value="PMEI"/>
    <property type="match status" value="1"/>
</dbReference>
<evidence type="ECO:0000313" key="5">
    <source>
        <dbReference type="Proteomes" id="UP001327560"/>
    </source>
</evidence>
<dbReference type="EMBL" id="CP136894">
    <property type="protein sequence ID" value="WOL06517.1"/>
    <property type="molecule type" value="Genomic_DNA"/>
</dbReference>
<keyword evidence="5" id="KW-1185">Reference proteome</keyword>
<feature type="signal peptide" evidence="2">
    <location>
        <begin position="1"/>
        <end position="21"/>
    </location>
</feature>
<feature type="domain" description="Pectinesterase inhibitor" evidence="3">
    <location>
        <begin position="35"/>
        <end position="185"/>
    </location>
</feature>
<dbReference type="SMART" id="SM00856">
    <property type="entry name" value="PMEI"/>
    <property type="match status" value="1"/>
</dbReference>
<reference evidence="4 5" key="1">
    <citation type="submission" date="2023-10" db="EMBL/GenBank/DDBJ databases">
        <title>Chromosome-scale genome assembly provides insights into flower coloration mechanisms of Canna indica.</title>
        <authorList>
            <person name="Li C."/>
        </authorList>
    </citation>
    <scope>NUCLEOTIDE SEQUENCE [LARGE SCALE GENOMIC DNA]</scope>
    <source>
        <tissue evidence="4">Flower</tissue>
    </source>
</reference>
<feature type="chain" id="PRO_5042895584" description="Pectinesterase inhibitor domain-containing protein" evidence="2">
    <location>
        <begin position="22"/>
        <end position="190"/>
    </location>
</feature>
<dbReference type="InterPro" id="IPR051955">
    <property type="entry name" value="PME_Inhibitor"/>
</dbReference>
<evidence type="ECO:0000259" key="3">
    <source>
        <dbReference type="SMART" id="SM00856"/>
    </source>
</evidence>
<dbReference type="SUPFAM" id="SSF101148">
    <property type="entry name" value="Plant invertase/pectin methylesterase inhibitor"/>
    <property type="match status" value="1"/>
</dbReference>
<keyword evidence="1 2" id="KW-0732">Signal</keyword>
<name>A0AAQ3KDS2_9LILI</name>
<evidence type="ECO:0000313" key="4">
    <source>
        <dbReference type="EMBL" id="WOL06517.1"/>
    </source>
</evidence>
<dbReference type="Gene3D" id="1.20.140.40">
    <property type="entry name" value="Invertase/pectin methylesterase inhibitor family protein"/>
    <property type="match status" value="1"/>
</dbReference>
<evidence type="ECO:0000256" key="1">
    <source>
        <dbReference type="ARBA" id="ARBA00022729"/>
    </source>
</evidence>
<sequence length="190" mass="19763">MASPPLSLALLFAVIAVMAAAADTAPADDDDIGNNSADLIAAACNRTQYYDVCVSSLTPRVGATRGGVDLRGLAAISIGAGVAHAKATMSYARSLRKQKGFATDAYVSGCLGDCLEEYGDAVDSLHRSTAALRRGSYEKVNELVSGAMTNSDTCEGAFADKPGLHSPLTERNEYFFKLCSNSIAITSLLG</sequence>
<accession>A0AAQ3KDS2</accession>
<gene>
    <name evidence="4" type="ORF">Cni_G15251</name>
</gene>
<dbReference type="GO" id="GO:0004857">
    <property type="term" value="F:enzyme inhibitor activity"/>
    <property type="evidence" value="ECO:0007669"/>
    <property type="project" value="InterPro"/>
</dbReference>
<organism evidence="4 5">
    <name type="scientific">Canna indica</name>
    <name type="common">Indian-shot</name>
    <dbReference type="NCBI Taxonomy" id="4628"/>
    <lineage>
        <taxon>Eukaryota</taxon>
        <taxon>Viridiplantae</taxon>
        <taxon>Streptophyta</taxon>
        <taxon>Embryophyta</taxon>
        <taxon>Tracheophyta</taxon>
        <taxon>Spermatophyta</taxon>
        <taxon>Magnoliopsida</taxon>
        <taxon>Liliopsida</taxon>
        <taxon>Zingiberales</taxon>
        <taxon>Cannaceae</taxon>
        <taxon>Canna</taxon>
    </lineage>
</organism>
<dbReference type="InterPro" id="IPR035513">
    <property type="entry name" value="Invertase/methylesterase_inhib"/>
</dbReference>
<dbReference type="CDD" id="cd15801">
    <property type="entry name" value="PMEI-like_1"/>
    <property type="match status" value="1"/>
</dbReference>
<dbReference type="AlphaFoldDB" id="A0AAQ3KDS2"/>
<dbReference type="PANTHER" id="PTHR31080:SF291">
    <property type="entry name" value="OS08G0541800 PROTEIN"/>
    <property type="match status" value="1"/>
</dbReference>
<dbReference type="InterPro" id="IPR006501">
    <property type="entry name" value="Pectinesterase_inhib_dom"/>
</dbReference>
<proteinExistence type="predicted"/>
<protein>
    <recommendedName>
        <fullName evidence="3">Pectinesterase inhibitor domain-containing protein</fullName>
    </recommendedName>
</protein>
<evidence type="ECO:0000256" key="2">
    <source>
        <dbReference type="SAM" id="SignalP"/>
    </source>
</evidence>
<dbReference type="PANTHER" id="PTHR31080">
    <property type="entry name" value="PECTINESTERASE INHIBITOR-LIKE"/>
    <property type="match status" value="1"/>
</dbReference>